<evidence type="ECO:0000256" key="2">
    <source>
        <dbReference type="SAM" id="Phobius"/>
    </source>
</evidence>
<dbReference type="PROSITE" id="PS00108">
    <property type="entry name" value="PROTEIN_KINASE_ST"/>
    <property type="match status" value="1"/>
</dbReference>
<keyword evidence="4" id="KW-0418">Kinase</keyword>
<dbReference type="InterPro" id="IPR051681">
    <property type="entry name" value="Ser/Thr_Kinases-Pseudokinases"/>
</dbReference>
<dbReference type="GO" id="GO:0004674">
    <property type="term" value="F:protein serine/threonine kinase activity"/>
    <property type="evidence" value="ECO:0007669"/>
    <property type="project" value="TreeGrafter"/>
</dbReference>
<protein>
    <submittedName>
        <fullName evidence="4">Serine/threonine-protein kinase STY17</fullName>
    </submittedName>
</protein>
<dbReference type="Gene3D" id="1.10.510.10">
    <property type="entry name" value="Transferase(Phosphotransferase) domain 1"/>
    <property type="match status" value="1"/>
</dbReference>
<dbReference type="InterPro" id="IPR011009">
    <property type="entry name" value="Kinase-like_dom_sf"/>
</dbReference>
<accession>A0AAD9GY19</accession>
<evidence type="ECO:0000313" key="4">
    <source>
        <dbReference type="EMBL" id="KAK1946676.1"/>
    </source>
</evidence>
<gene>
    <name evidence="4" type="ORF">P3T76_002228</name>
</gene>
<comment type="caution">
    <text evidence="4">The sequence shown here is derived from an EMBL/GenBank/DDBJ whole genome shotgun (WGS) entry which is preliminary data.</text>
</comment>
<dbReference type="PANTHER" id="PTHR44329">
    <property type="entry name" value="SERINE/THREONINE-PROTEIN KINASE TNNI3K-RELATED"/>
    <property type="match status" value="1"/>
</dbReference>
<feature type="compositionally biased region" description="Low complexity" evidence="1">
    <location>
        <begin position="188"/>
        <end position="207"/>
    </location>
</feature>
<keyword evidence="2" id="KW-1133">Transmembrane helix</keyword>
<dbReference type="InterPro" id="IPR008271">
    <property type="entry name" value="Ser/Thr_kinase_AS"/>
</dbReference>
<reference evidence="4" key="1">
    <citation type="submission" date="2023-08" db="EMBL/GenBank/DDBJ databases">
        <title>Reference Genome Resource for the Citrus Pathogen Phytophthora citrophthora.</title>
        <authorList>
            <person name="Moller H."/>
            <person name="Coetzee B."/>
            <person name="Rose L.J."/>
            <person name="Van Niekerk J.M."/>
        </authorList>
    </citation>
    <scope>NUCLEOTIDE SEQUENCE</scope>
    <source>
        <strain evidence="4">STE-U-9442</strain>
    </source>
</reference>
<dbReference type="SMART" id="SM00220">
    <property type="entry name" value="S_TKc"/>
    <property type="match status" value="1"/>
</dbReference>
<dbReference type="PANTHER" id="PTHR44329:SF214">
    <property type="entry name" value="PROTEIN KINASE DOMAIN-CONTAINING PROTEIN"/>
    <property type="match status" value="1"/>
</dbReference>
<dbReference type="Gene3D" id="3.30.200.20">
    <property type="entry name" value="Phosphorylase Kinase, domain 1"/>
    <property type="match status" value="1"/>
</dbReference>
<sequence>MQSVNLFSDAYCSSPVLVETTASSSCSSSACTSSITETGTYYTTTCPSDGYSSAADVFGDTGYLLVVAYLEADCETSYTQDAYLASGECETSGDGGAVTATLFSNGSAKLQYYVDAACSISIIDTIYISEDLLTSHTCYSGSKYYSNSGGAATNGVSNSSTSSASPDSTTTEGSTTSTGTTITGGIGSTSSDSTTTNGGIGSTSLGGTTTGSGSGSSDSSGVSVGLIVGVAAGCVALLLLVVCCCRRRKRSREQQVEMNIPSPVAFQQMITPTVNELRPTSSVKHTTETETLSSSGGTMRSKLWDDEVIIAARIPREKVLVDHLVNKGGFGEVYAGNYNGHAVAIKMLLPERKKSIDQVNAFLSEVKLMAVLDHPHIVTFVGVAWDSLADLCVVSEFMVIDLRNLLAKYEQQHLPVGFDHDKVKVALHVAHALTYLHSCAPPVIHRDLKSSNILLNQEMDAKITDFGISRERIDATMTAGVGTLLWMAPEVMLGERYDDKADMFSFGVVLSEIDQHTLPYAHAKSTKSTSGQMIPTLQFYKWWLWANFGSSFLEMDQARWWSWDSPAFPRTRSNAQRRPRRFTTCKRFLRTRCKTASRCAFNVFSIK</sequence>
<dbReference type="SUPFAM" id="SSF56112">
    <property type="entry name" value="Protein kinase-like (PK-like)"/>
    <property type="match status" value="1"/>
</dbReference>
<dbReference type="Pfam" id="PF00069">
    <property type="entry name" value="Pkinase"/>
    <property type="match status" value="1"/>
</dbReference>
<dbReference type="Proteomes" id="UP001259832">
    <property type="component" value="Unassembled WGS sequence"/>
</dbReference>
<name>A0AAD9GY19_9STRA</name>
<feature type="region of interest" description="Disordered" evidence="1">
    <location>
        <begin position="155"/>
        <end position="218"/>
    </location>
</feature>
<evidence type="ECO:0000259" key="3">
    <source>
        <dbReference type="PROSITE" id="PS50011"/>
    </source>
</evidence>
<feature type="transmembrane region" description="Helical" evidence="2">
    <location>
        <begin position="224"/>
        <end position="245"/>
    </location>
</feature>
<dbReference type="EMBL" id="JASMQC010000003">
    <property type="protein sequence ID" value="KAK1946676.1"/>
    <property type="molecule type" value="Genomic_DNA"/>
</dbReference>
<feature type="region of interest" description="Disordered" evidence="1">
    <location>
        <begin position="278"/>
        <end position="298"/>
    </location>
</feature>
<dbReference type="GO" id="GO:0005524">
    <property type="term" value="F:ATP binding"/>
    <property type="evidence" value="ECO:0007669"/>
    <property type="project" value="InterPro"/>
</dbReference>
<evidence type="ECO:0000256" key="1">
    <source>
        <dbReference type="SAM" id="MobiDB-lite"/>
    </source>
</evidence>
<keyword evidence="4" id="KW-0808">Transferase</keyword>
<feature type="domain" description="Protein kinase" evidence="3">
    <location>
        <begin position="319"/>
        <end position="607"/>
    </location>
</feature>
<evidence type="ECO:0000313" key="5">
    <source>
        <dbReference type="Proteomes" id="UP001259832"/>
    </source>
</evidence>
<feature type="compositionally biased region" description="Low complexity" evidence="1">
    <location>
        <begin position="289"/>
        <end position="298"/>
    </location>
</feature>
<feature type="compositionally biased region" description="Low complexity" evidence="1">
    <location>
        <begin position="157"/>
        <end position="181"/>
    </location>
</feature>
<keyword evidence="2" id="KW-0472">Membrane</keyword>
<dbReference type="AlphaFoldDB" id="A0AAD9GY19"/>
<proteinExistence type="predicted"/>
<dbReference type="PROSITE" id="PS50011">
    <property type="entry name" value="PROTEIN_KINASE_DOM"/>
    <property type="match status" value="1"/>
</dbReference>
<dbReference type="InterPro" id="IPR000719">
    <property type="entry name" value="Prot_kinase_dom"/>
</dbReference>
<organism evidence="4 5">
    <name type="scientific">Phytophthora citrophthora</name>
    <dbReference type="NCBI Taxonomy" id="4793"/>
    <lineage>
        <taxon>Eukaryota</taxon>
        <taxon>Sar</taxon>
        <taxon>Stramenopiles</taxon>
        <taxon>Oomycota</taxon>
        <taxon>Peronosporomycetes</taxon>
        <taxon>Peronosporales</taxon>
        <taxon>Peronosporaceae</taxon>
        <taxon>Phytophthora</taxon>
    </lineage>
</organism>
<keyword evidence="2" id="KW-0812">Transmembrane</keyword>
<keyword evidence="5" id="KW-1185">Reference proteome</keyword>